<reference evidence="2" key="1">
    <citation type="journal article" date="2022" name="Mol. Ecol. Resour.">
        <title>The genomes of chicory, endive, great burdock and yacon provide insights into Asteraceae palaeo-polyploidization history and plant inulin production.</title>
        <authorList>
            <person name="Fan W."/>
            <person name="Wang S."/>
            <person name="Wang H."/>
            <person name="Wang A."/>
            <person name="Jiang F."/>
            <person name="Liu H."/>
            <person name="Zhao H."/>
            <person name="Xu D."/>
            <person name="Zhang Y."/>
        </authorList>
    </citation>
    <scope>NUCLEOTIDE SEQUENCE [LARGE SCALE GENOMIC DNA]</scope>
    <source>
        <strain evidence="2">cv. Niubang</strain>
    </source>
</reference>
<organism evidence="1 2">
    <name type="scientific">Arctium lappa</name>
    <name type="common">Greater burdock</name>
    <name type="synonym">Lappa major</name>
    <dbReference type="NCBI Taxonomy" id="4217"/>
    <lineage>
        <taxon>Eukaryota</taxon>
        <taxon>Viridiplantae</taxon>
        <taxon>Streptophyta</taxon>
        <taxon>Embryophyta</taxon>
        <taxon>Tracheophyta</taxon>
        <taxon>Spermatophyta</taxon>
        <taxon>Magnoliopsida</taxon>
        <taxon>eudicotyledons</taxon>
        <taxon>Gunneridae</taxon>
        <taxon>Pentapetalae</taxon>
        <taxon>asterids</taxon>
        <taxon>campanulids</taxon>
        <taxon>Asterales</taxon>
        <taxon>Asteraceae</taxon>
        <taxon>Carduoideae</taxon>
        <taxon>Cardueae</taxon>
        <taxon>Arctiinae</taxon>
        <taxon>Arctium</taxon>
    </lineage>
</organism>
<gene>
    <name evidence="1" type="ORF">L6452_28100</name>
</gene>
<name>A0ACB8ZXD5_ARCLA</name>
<dbReference type="EMBL" id="CM042055">
    <property type="protein sequence ID" value="KAI3702364.1"/>
    <property type="molecule type" value="Genomic_DNA"/>
</dbReference>
<protein>
    <submittedName>
        <fullName evidence="1">Uncharacterized protein</fullName>
    </submittedName>
</protein>
<dbReference type="Proteomes" id="UP001055879">
    <property type="component" value="Linkage Group LG09"/>
</dbReference>
<evidence type="ECO:0000313" key="1">
    <source>
        <dbReference type="EMBL" id="KAI3702364.1"/>
    </source>
</evidence>
<reference evidence="1 2" key="2">
    <citation type="journal article" date="2022" name="Mol. Ecol. Resour.">
        <title>The genomes of chicory, endive, great burdock and yacon provide insights into Asteraceae paleo-polyploidization history and plant inulin production.</title>
        <authorList>
            <person name="Fan W."/>
            <person name="Wang S."/>
            <person name="Wang H."/>
            <person name="Wang A."/>
            <person name="Jiang F."/>
            <person name="Liu H."/>
            <person name="Zhao H."/>
            <person name="Xu D."/>
            <person name="Zhang Y."/>
        </authorList>
    </citation>
    <scope>NUCLEOTIDE SEQUENCE [LARGE SCALE GENOMIC DNA]</scope>
    <source>
        <strain evidence="2">cv. Niubang</strain>
    </source>
</reference>
<sequence>MSTTTLLSLLLLISTGAAITTLSSDIAALKAIKSSIKPTTIPSYTCLYSWDFTSDPCSPPHVTHFLCGLSCSGNRVTQLTFDSAGYVGTLSPLVSKLIQLITINLSDDKFSGAIPNSLFFLPNLQTLILGSNSFSGGIPPSISNLRSIQTLDISRNSLSGSLPNTLASLTELTRLDLSFNKLTGPITKLPKNIIQLALKGNSLNGFHQKQSFTELTQLEVVELSETRSPERFPAGSSLYPPSSKSI</sequence>
<comment type="caution">
    <text evidence="1">The sequence shown here is derived from an EMBL/GenBank/DDBJ whole genome shotgun (WGS) entry which is preliminary data.</text>
</comment>
<keyword evidence="2" id="KW-1185">Reference proteome</keyword>
<evidence type="ECO:0000313" key="2">
    <source>
        <dbReference type="Proteomes" id="UP001055879"/>
    </source>
</evidence>
<accession>A0ACB8ZXD5</accession>
<proteinExistence type="predicted"/>